<dbReference type="Proteomes" id="UP000178515">
    <property type="component" value="Unassembled WGS sequence"/>
</dbReference>
<comment type="catalytic activity">
    <reaction evidence="9">
        <text>(2R)-2-phosphoglycerate = phosphoenolpyruvate + H2O</text>
        <dbReference type="Rhea" id="RHEA:10164"/>
        <dbReference type="ChEBI" id="CHEBI:15377"/>
        <dbReference type="ChEBI" id="CHEBI:58289"/>
        <dbReference type="ChEBI" id="CHEBI:58702"/>
        <dbReference type="EC" id="4.2.1.11"/>
    </reaction>
</comment>
<proteinExistence type="inferred from homology"/>
<evidence type="ECO:0000256" key="9">
    <source>
        <dbReference type="HAMAP-Rule" id="MF_00318"/>
    </source>
</evidence>
<dbReference type="GO" id="GO:0000015">
    <property type="term" value="C:phosphopyruvate hydratase complex"/>
    <property type="evidence" value="ECO:0007669"/>
    <property type="project" value="InterPro"/>
</dbReference>
<comment type="similarity">
    <text evidence="2 9">Belongs to the enolase family.</text>
</comment>
<dbReference type="HAMAP" id="MF_00318">
    <property type="entry name" value="Enolase"/>
    <property type="match status" value="1"/>
</dbReference>
<keyword evidence="9 11" id="KW-0479">Metal-binding</keyword>
<accession>A0A1G1Z508</accession>
<dbReference type="GO" id="GO:0006096">
    <property type="term" value="P:glycolytic process"/>
    <property type="evidence" value="ECO:0007669"/>
    <property type="project" value="UniProtKB-UniRule"/>
</dbReference>
<dbReference type="EC" id="4.2.1.11" evidence="3 9"/>
<organism evidence="14 15">
    <name type="scientific">Candidatus Colwellbacteria bacterium RIFCSPHIGHO2_12_FULL_44_17</name>
    <dbReference type="NCBI Taxonomy" id="1797689"/>
    <lineage>
        <taxon>Bacteria</taxon>
        <taxon>Candidatus Colwelliibacteriota</taxon>
    </lineage>
</organism>
<keyword evidence="9" id="KW-0963">Cytoplasm</keyword>
<feature type="binding site" evidence="9 11">
    <location>
        <position position="263"/>
    </location>
    <ligand>
        <name>Mg(2+)</name>
        <dbReference type="ChEBI" id="CHEBI:18420"/>
    </ligand>
</feature>
<keyword evidence="8 9" id="KW-0456">Lyase</keyword>
<reference evidence="14 15" key="1">
    <citation type="journal article" date="2016" name="Nat. Commun.">
        <title>Thousands of microbial genomes shed light on interconnected biogeochemical processes in an aquifer system.</title>
        <authorList>
            <person name="Anantharaman K."/>
            <person name="Brown C.T."/>
            <person name="Hug L.A."/>
            <person name="Sharon I."/>
            <person name="Castelle C.J."/>
            <person name="Probst A.J."/>
            <person name="Thomas B.C."/>
            <person name="Singh A."/>
            <person name="Wilkins M.J."/>
            <person name="Karaoz U."/>
            <person name="Brodie E.L."/>
            <person name="Williams K.H."/>
            <person name="Hubbard S.S."/>
            <person name="Banfield J.F."/>
        </authorList>
    </citation>
    <scope>NUCLEOTIDE SEQUENCE [LARGE SCALE GENOMIC DNA]</scope>
</reference>
<dbReference type="GO" id="GO:0000287">
    <property type="term" value="F:magnesium ion binding"/>
    <property type="evidence" value="ECO:0007669"/>
    <property type="project" value="UniProtKB-UniRule"/>
</dbReference>
<comment type="cofactor">
    <cofactor evidence="9">
        <name>Mg(2+)</name>
        <dbReference type="ChEBI" id="CHEBI:18420"/>
    </cofactor>
    <text evidence="9">Binds a second Mg(2+) ion via substrate during catalysis.</text>
</comment>
<evidence type="ECO:0000256" key="5">
    <source>
        <dbReference type="ARBA" id="ARBA00022525"/>
    </source>
</evidence>
<comment type="subcellular location">
    <subcellularLocation>
        <location evidence="9">Cytoplasm</location>
    </subcellularLocation>
    <subcellularLocation>
        <location evidence="9">Secreted</location>
    </subcellularLocation>
    <subcellularLocation>
        <location evidence="9">Cell surface</location>
    </subcellularLocation>
    <text evidence="9">Fractions of enolase are present in both the cytoplasm and on the cell surface.</text>
</comment>
<feature type="binding site" evidence="9">
    <location>
        <position position="155"/>
    </location>
    <ligand>
        <name>(2R)-2-phosphoglycerate</name>
        <dbReference type="ChEBI" id="CHEBI:58289"/>
    </ligand>
</feature>
<feature type="domain" description="Enolase N-terminal" evidence="13">
    <location>
        <begin position="4"/>
        <end position="122"/>
    </location>
</feature>
<evidence type="ECO:0000259" key="13">
    <source>
        <dbReference type="SMART" id="SM01193"/>
    </source>
</evidence>
<gene>
    <name evidence="9" type="primary">eno</name>
    <name evidence="14" type="ORF">A3F24_01925</name>
</gene>
<feature type="binding site" evidence="9">
    <location>
        <position position="315"/>
    </location>
    <ligand>
        <name>(2R)-2-phosphoglycerate</name>
        <dbReference type="ChEBI" id="CHEBI:58289"/>
    </ligand>
</feature>
<feature type="active site" description="Proton acceptor" evidence="9 10">
    <location>
        <position position="315"/>
    </location>
</feature>
<feature type="domain" description="Enolase C-terminal TIM barrel" evidence="12">
    <location>
        <begin position="131"/>
        <end position="392"/>
    </location>
</feature>
<evidence type="ECO:0000256" key="11">
    <source>
        <dbReference type="PIRSR" id="PIRSR001400-3"/>
    </source>
</evidence>
<feature type="active site" description="Proton donor" evidence="9 10">
    <location>
        <position position="198"/>
    </location>
</feature>
<evidence type="ECO:0000256" key="2">
    <source>
        <dbReference type="ARBA" id="ARBA00009604"/>
    </source>
</evidence>
<dbReference type="GO" id="GO:0009986">
    <property type="term" value="C:cell surface"/>
    <property type="evidence" value="ECO:0007669"/>
    <property type="project" value="UniProtKB-SubCell"/>
</dbReference>
<dbReference type="InterPro" id="IPR036849">
    <property type="entry name" value="Enolase-like_C_sf"/>
</dbReference>
<comment type="function">
    <text evidence="9">Catalyzes the reversible conversion of 2-phosphoglycerate (2-PG) into phosphoenolpyruvate (PEP). It is essential for the degradation of carbohydrates via glycolysis.</text>
</comment>
<dbReference type="EMBL" id="MHIX01000028">
    <property type="protein sequence ID" value="OGY59000.1"/>
    <property type="molecule type" value="Genomic_DNA"/>
</dbReference>
<dbReference type="Gene3D" id="3.30.390.10">
    <property type="entry name" value="Enolase-like, N-terminal domain"/>
    <property type="match status" value="1"/>
</dbReference>
<dbReference type="InterPro" id="IPR020809">
    <property type="entry name" value="Enolase_CS"/>
</dbReference>
<dbReference type="InterPro" id="IPR029017">
    <property type="entry name" value="Enolase-like_N"/>
</dbReference>
<dbReference type="InterPro" id="IPR000941">
    <property type="entry name" value="Enolase"/>
</dbReference>
<evidence type="ECO:0000256" key="10">
    <source>
        <dbReference type="PIRSR" id="PIRSR001400-1"/>
    </source>
</evidence>
<keyword evidence="7 9" id="KW-0324">Glycolysis</keyword>
<dbReference type="InterPro" id="IPR020810">
    <property type="entry name" value="Enolase_C"/>
</dbReference>
<dbReference type="SFLD" id="SFLDS00001">
    <property type="entry name" value="Enolase"/>
    <property type="match status" value="1"/>
</dbReference>
<dbReference type="AlphaFoldDB" id="A0A1G1Z508"/>
<dbReference type="PIRSF" id="PIRSF001400">
    <property type="entry name" value="Enolase"/>
    <property type="match status" value="1"/>
</dbReference>
<keyword evidence="6 9" id="KW-0460">Magnesium</keyword>
<keyword evidence="5 9" id="KW-0964">Secreted</keyword>
<protein>
    <recommendedName>
        <fullName evidence="4 9">Enolase</fullName>
        <ecNumber evidence="3 9">4.2.1.11</ecNumber>
    </recommendedName>
    <alternativeName>
        <fullName evidence="9">2-phospho-D-glycerate hydro-lyase</fullName>
    </alternativeName>
    <alternativeName>
        <fullName evidence="9">2-phosphoglycerate dehydratase</fullName>
    </alternativeName>
</protein>
<dbReference type="InterPro" id="IPR020811">
    <property type="entry name" value="Enolase_N"/>
</dbReference>
<evidence type="ECO:0000313" key="15">
    <source>
        <dbReference type="Proteomes" id="UP000178515"/>
    </source>
</evidence>
<dbReference type="SMART" id="SM01192">
    <property type="entry name" value="Enolase_C"/>
    <property type="match status" value="1"/>
</dbReference>
<comment type="caution">
    <text evidence="9">Lacks conserved residue(s) required for the propagation of feature annotation.</text>
</comment>
<dbReference type="GO" id="GO:0004634">
    <property type="term" value="F:phosphopyruvate hydratase activity"/>
    <property type="evidence" value="ECO:0007669"/>
    <property type="project" value="UniProtKB-UniRule"/>
</dbReference>
<dbReference type="UniPathway" id="UPA00109">
    <property type="reaction ID" value="UER00187"/>
</dbReference>
<evidence type="ECO:0000256" key="1">
    <source>
        <dbReference type="ARBA" id="ARBA00005031"/>
    </source>
</evidence>
<feature type="binding site" evidence="9 11">
    <location>
        <position position="290"/>
    </location>
    <ligand>
        <name>Mg(2+)</name>
        <dbReference type="ChEBI" id="CHEBI:18420"/>
    </ligand>
</feature>
<dbReference type="Gene3D" id="3.20.20.120">
    <property type="entry name" value="Enolase-like C-terminal domain"/>
    <property type="match status" value="1"/>
</dbReference>
<comment type="cofactor">
    <cofactor evidence="11">
        <name>Mg(2+)</name>
        <dbReference type="ChEBI" id="CHEBI:18420"/>
    </cofactor>
    <text evidence="11">Mg(2+) is required for catalysis and for stabilizing the dimer.</text>
</comment>
<dbReference type="SUPFAM" id="SSF51604">
    <property type="entry name" value="Enolase C-terminal domain-like"/>
    <property type="match status" value="1"/>
</dbReference>
<evidence type="ECO:0000256" key="4">
    <source>
        <dbReference type="ARBA" id="ARBA00017068"/>
    </source>
</evidence>
<comment type="pathway">
    <text evidence="1 9">Carbohydrate degradation; glycolysis; pyruvate from D-glyceraldehyde 3-phosphate: step 4/5.</text>
</comment>
<evidence type="ECO:0000256" key="3">
    <source>
        <dbReference type="ARBA" id="ARBA00012058"/>
    </source>
</evidence>
<dbReference type="PRINTS" id="PR00148">
    <property type="entry name" value="ENOLASE"/>
</dbReference>
<dbReference type="PANTHER" id="PTHR11902">
    <property type="entry name" value="ENOLASE"/>
    <property type="match status" value="1"/>
</dbReference>
<dbReference type="Pfam" id="PF03952">
    <property type="entry name" value="Enolase_N"/>
    <property type="match status" value="1"/>
</dbReference>
<feature type="binding site" evidence="9">
    <location>
        <position position="344"/>
    </location>
    <ligand>
        <name>(2R)-2-phosphoglycerate</name>
        <dbReference type="ChEBI" id="CHEBI:58289"/>
    </ligand>
</feature>
<name>A0A1G1Z508_9BACT</name>
<comment type="caution">
    <text evidence="14">The sequence shown here is derived from an EMBL/GenBank/DDBJ whole genome shotgun (WGS) entry which is preliminary data.</text>
</comment>
<dbReference type="SMART" id="SM01193">
    <property type="entry name" value="Enolase_N"/>
    <property type="match status" value="1"/>
</dbReference>
<evidence type="ECO:0000313" key="14">
    <source>
        <dbReference type="EMBL" id="OGY59000.1"/>
    </source>
</evidence>
<dbReference type="STRING" id="1797689.A3F24_01925"/>
<feature type="binding site" evidence="9">
    <location>
        <position position="366"/>
    </location>
    <ligand>
        <name>(2R)-2-phosphoglycerate</name>
        <dbReference type="ChEBI" id="CHEBI:58289"/>
    </ligand>
</feature>
<evidence type="ECO:0000256" key="6">
    <source>
        <dbReference type="ARBA" id="ARBA00022842"/>
    </source>
</evidence>
<dbReference type="Pfam" id="PF00113">
    <property type="entry name" value="Enolase_C"/>
    <property type="match status" value="2"/>
</dbReference>
<sequence length="393" mass="43228">MPSIESISARKILNSRGGWTIEVTMRGGGKEVIASIPEGESKGSHEAHYVPVGKAIQNITEVIEPILKGRDPENQGDIDKTLLELDGTTNKSKLGANAILSVSIAASRLAAEIKGVPLWKHLRDIYGKGEGTNAPRLYINCTEGGVHAGTQLDFQEYLVIPKSRSVKEAIQIGKEMYRLIREYVKTNVGPSAVNVGDEGGFTPNFKNNLEPLKVFQKVAKALAVQGLVDFGIDAAANNVRVSAKKLLPIYKEAKEKYNLFFLEDPFKEEDFSHFEKLHEMFGNDIVVCGDDLTTTNIERMKRAHEKGSINGVIIKPNQIGSISETLEAVKLAKEWNWTVVVSHRGQDTNDDFIADLAYAVQADGIKLGGLGRGERIAKYNRLLAIETQTRPTF</sequence>
<dbReference type="PANTHER" id="PTHR11902:SF1">
    <property type="entry name" value="ENOLASE"/>
    <property type="match status" value="1"/>
</dbReference>
<evidence type="ECO:0000256" key="7">
    <source>
        <dbReference type="ARBA" id="ARBA00023152"/>
    </source>
</evidence>
<evidence type="ECO:0000256" key="8">
    <source>
        <dbReference type="ARBA" id="ARBA00023239"/>
    </source>
</evidence>
<dbReference type="GO" id="GO:0005576">
    <property type="term" value="C:extracellular region"/>
    <property type="evidence" value="ECO:0007669"/>
    <property type="project" value="UniProtKB-SubCell"/>
</dbReference>
<evidence type="ECO:0000259" key="12">
    <source>
        <dbReference type="SMART" id="SM01192"/>
    </source>
</evidence>
<feature type="binding site" evidence="9 11">
    <location>
        <position position="233"/>
    </location>
    <ligand>
        <name>Mg(2+)</name>
        <dbReference type="ChEBI" id="CHEBI:18420"/>
    </ligand>
</feature>
<dbReference type="PROSITE" id="PS00164">
    <property type="entry name" value="ENOLASE"/>
    <property type="match status" value="1"/>
</dbReference>
<dbReference type="SUPFAM" id="SSF54826">
    <property type="entry name" value="Enolase N-terminal domain-like"/>
    <property type="match status" value="1"/>
</dbReference>